<dbReference type="Gene3D" id="3.90.550.10">
    <property type="entry name" value="Spore Coat Polysaccharide Biosynthesis Protein SpsA, Chain A"/>
    <property type="match status" value="1"/>
</dbReference>
<dbReference type="Pfam" id="PF00535">
    <property type="entry name" value="Glycos_transf_2"/>
    <property type="match status" value="1"/>
</dbReference>
<keyword evidence="1" id="KW-1133">Transmembrane helix</keyword>
<dbReference type="InterPro" id="IPR029044">
    <property type="entry name" value="Nucleotide-diphossugar_trans"/>
</dbReference>
<gene>
    <name evidence="3" type="ORF">A3A48_03340</name>
</gene>
<dbReference type="AlphaFoldDB" id="A0A1F5GSR1"/>
<reference evidence="3 4" key="1">
    <citation type="journal article" date="2016" name="Nat. Commun.">
        <title>Thousands of microbial genomes shed light on interconnected biogeochemical processes in an aquifer system.</title>
        <authorList>
            <person name="Anantharaman K."/>
            <person name="Brown C.T."/>
            <person name="Hug L.A."/>
            <person name="Sharon I."/>
            <person name="Castelle C.J."/>
            <person name="Probst A.J."/>
            <person name="Thomas B.C."/>
            <person name="Singh A."/>
            <person name="Wilkins M.J."/>
            <person name="Karaoz U."/>
            <person name="Brodie E.L."/>
            <person name="Williams K.H."/>
            <person name="Hubbard S.S."/>
            <person name="Banfield J.F."/>
        </authorList>
    </citation>
    <scope>NUCLEOTIDE SEQUENCE [LARGE SCALE GENOMIC DNA]</scope>
</reference>
<organism evidence="3 4">
    <name type="scientific">Candidatus Curtissbacteria bacterium RIFCSPLOWO2_01_FULL_37_9</name>
    <dbReference type="NCBI Taxonomy" id="1797724"/>
    <lineage>
        <taxon>Bacteria</taxon>
        <taxon>Candidatus Curtissiibacteriota</taxon>
    </lineage>
</organism>
<accession>A0A1F5GSR1</accession>
<proteinExistence type="predicted"/>
<evidence type="ECO:0000313" key="4">
    <source>
        <dbReference type="Proteomes" id="UP000178336"/>
    </source>
</evidence>
<feature type="domain" description="Glycosyltransferase 2-like" evidence="2">
    <location>
        <begin position="4"/>
        <end position="109"/>
    </location>
</feature>
<dbReference type="EMBL" id="MFBN01000034">
    <property type="protein sequence ID" value="OGD94926.1"/>
    <property type="molecule type" value="Genomic_DNA"/>
</dbReference>
<sequence>MDISVIIVNWNTKKLLGNCLKSIFKFTEDVNFEVIVVDNGSEDGSQKLVKTKFPQVKLIPNKDNLGFTKGNNQGIKIAKGKYILLLNSDTYLIENSFKKLIEEANRLKNFGALGPKLFNDNRSIQQSAGFFPHLPQVFWWMSFIDDLPFGTLLKPYHVDHDNFYKKDQEVDWVTAAAILVSKDAVAKIGALDEKIFMYGEEVEWCHRIKKAGYKVYFSPSTQIVHIGRGSSGKISQNAILGEYRGIVYFYQKHKNKVSLQIARFLLKIGALARIIIFGFLGLACRQAGRKDLVKTYAKAIKVV</sequence>
<protein>
    <recommendedName>
        <fullName evidence="2">Glycosyltransferase 2-like domain-containing protein</fullName>
    </recommendedName>
</protein>
<keyword evidence="1" id="KW-0812">Transmembrane</keyword>
<dbReference type="PANTHER" id="PTHR43179">
    <property type="entry name" value="RHAMNOSYLTRANSFERASE WBBL"/>
    <property type="match status" value="1"/>
</dbReference>
<evidence type="ECO:0000313" key="3">
    <source>
        <dbReference type="EMBL" id="OGD94926.1"/>
    </source>
</evidence>
<dbReference type="SUPFAM" id="SSF53448">
    <property type="entry name" value="Nucleotide-diphospho-sugar transferases"/>
    <property type="match status" value="1"/>
</dbReference>
<keyword evidence="1" id="KW-0472">Membrane</keyword>
<dbReference type="STRING" id="1797724.A3A48_03340"/>
<dbReference type="Proteomes" id="UP000178336">
    <property type="component" value="Unassembled WGS sequence"/>
</dbReference>
<comment type="caution">
    <text evidence="3">The sequence shown here is derived from an EMBL/GenBank/DDBJ whole genome shotgun (WGS) entry which is preliminary data.</text>
</comment>
<feature type="transmembrane region" description="Helical" evidence="1">
    <location>
        <begin position="264"/>
        <end position="284"/>
    </location>
</feature>
<dbReference type="CDD" id="cd04186">
    <property type="entry name" value="GT_2_like_c"/>
    <property type="match status" value="1"/>
</dbReference>
<dbReference type="PANTHER" id="PTHR43179:SF7">
    <property type="entry name" value="RHAMNOSYLTRANSFERASE WBBL"/>
    <property type="match status" value="1"/>
</dbReference>
<name>A0A1F5GSR1_9BACT</name>
<evidence type="ECO:0000256" key="1">
    <source>
        <dbReference type="SAM" id="Phobius"/>
    </source>
</evidence>
<evidence type="ECO:0000259" key="2">
    <source>
        <dbReference type="Pfam" id="PF00535"/>
    </source>
</evidence>
<dbReference type="InterPro" id="IPR001173">
    <property type="entry name" value="Glyco_trans_2-like"/>
</dbReference>